<dbReference type="InterPro" id="IPR051552">
    <property type="entry name" value="HptR"/>
</dbReference>
<dbReference type="Pfam" id="PF12833">
    <property type="entry name" value="HTH_18"/>
    <property type="match status" value="1"/>
</dbReference>
<evidence type="ECO:0000256" key="2">
    <source>
        <dbReference type="ARBA" id="ARBA00022490"/>
    </source>
</evidence>
<comment type="subcellular location">
    <subcellularLocation>
        <location evidence="1">Cytoplasm</location>
    </subcellularLocation>
</comment>
<name>A0A7W1WPQ2_9BACL</name>
<evidence type="ECO:0000256" key="1">
    <source>
        <dbReference type="ARBA" id="ARBA00004496"/>
    </source>
</evidence>
<dbReference type="Pfam" id="PF00072">
    <property type="entry name" value="Response_reg"/>
    <property type="match status" value="1"/>
</dbReference>
<dbReference type="InterPro" id="IPR009057">
    <property type="entry name" value="Homeodomain-like_sf"/>
</dbReference>
<evidence type="ECO:0000256" key="6">
    <source>
        <dbReference type="ARBA" id="ARBA00023125"/>
    </source>
</evidence>
<organism evidence="11 12">
    <name type="scientific">Paenactinomyces guangxiensis</name>
    <dbReference type="NCBI Taxonomy" id="1490290"/>
    <lineage>
        <taxon>Bacteria</taxon>
        <taxon>Bacillati</taxon>
        <taxon>Bacillota</taxon>
        <taxon>Bacilli</taxon>
        <taxon>Bacillales</taxon>
        <taxon>Thermoactinomycetaceae</taxon>
        <taxon>Paenactinomyces</taxon>
    </lineage>
</organism>
<keyword evidence="6" id="KW-0238">DNA-binding</keyword>
<keyword evidence="7" id="KW-0804">Transcription</keyword>
<keyword evidence="4" id="KW-0902">Two-component regulatory system</keyword>
<keyword evidence="12" id="KW-1185">Reference proteome</keyword>
<sequence>MYKVLLVDDERNILEGIAGIIDWESLQTVLAGTARNGLDAYEQITRDQPDIVISDIKMPGMDGLELVSKVYEDHPQIRFILLSGFGEFDYAKKAMQYGVKHYLLKPCNENKIKEALQELVGELKERERKEQFIKNMKHRLKLALPHVKEQFLKEFVTNKTYGVRDWEYYRKLFNLNFENRKVRLVLFHPEGSFEFEHIFAVKNIAEEILGVPVLSSIVGEYVLILVEDIVEPEELHERIHAVRNAFFEYYKIDITIALSEAGDISDARRLYTETLECLNYRFYLGEGSLITKKDITHLNQTENVAFSFNEEQFYMFVKSGRWEDANREMNEFFANLANLRLDMHITKSYVIQLFVAMIRLCESEQMNGYMAKISMLIEMETLEAMRSFFRETAKEITMSNYKRNKNKQSAIISKVVEIIHEQLGNSELSLTWVANEMIYMNADYLGKLFKKVTGDRFSSYVTKVRIEKAKEVIEQSDDVKIFELAEMFGFKNNPQYFSQVFKKYVGCTPTEYRKHFDTD</sequence>
<feature type="domain" description="HTH araC/xylS-type" evidence="9">
    <location>
        <begin position="413"/>
        <end position="515"/>
    </location>
</feature>
<dbReference type="InterPro" id="IPR018060">
    <property type="entry name" value="HTH_AraC"/>
</dbReference>
<evidence type="ECO:0000259" key="9">
    <source>
        <dbReference type="PROSITE" id="PS01124"/>
    </source>
</evidence>
<dbReference type="PROSITE" id="PS01124">
    <property type="entry name" value="HTH_ARAC_FAMILY_2"/>
    <property type="match status" value="1"/>
</dbReference>
<dbReference type="AlphaFoldDB" id="A0A7W1WPQ2"/>
<dbReference type="SUPFAM" id="SSF46689">
    <property type="entry name" value="Homeodomain-like"/>
    <property type="match status" value="1"/>
</dbReference>
<dbReference type="PROSITE" id="PS50110">
    <property type="entry name" value="RESPONSE_REGULATORY"/>
    <property type="match status" value="1"/>
</dbReference>
<evidence type="ECO:0000256" key="8">
    <source>
        <dbReference type="PROSITE-ProRule" id="PRU00169"/>
    </source>
</evidence>
<dbReference type="EMBL" id="JACEIQ010000003">
    <property type="protein sequence ID" value="MBA4493780.1"/>
    <property type="molecule type" value="Genomic_DNA"/>
</dbReference>
<dbReference type="GO" id="GO:0043565">
    <property type="term" value="F:sequence-specific DNA binding"/>
    <property type="evidence" value="ECO:0007669"/>
    <property type="project" value="InterPro"/>
</dbReference>
<protein>
    <submittedName>
        <fullName evidence="11">Response regulator transcription factor</fullName>
    </submittedName>
</protein>
<dbReference type="GO" id="GO:0005737">
    <property type="term" value="C:cytoplasm"/>
    <property type="evidence" value="ECO:0007669"/>
    <property type="project" value="UniProtKB-SubCell"/>
</dbReference>
<keyword evidence="5" id="KW-0805">Transcription regulation</keyword>
<dbReference type="SUPFAM" id="SSF52172">
    <property type="entry name" value="CheY-like"/>
    <property type="match status" value="1"/>
</dbReference>
<dbReference type="RefSeq" id="WP_181751017.1">
    <property type="nucleotide sequence ID" value="NZ_JACEIQ010000003.1"/>
</dbReference>
<evidence type="ECO:0000256" key="7">
    <source>
        <dbReference type="ARBA" id="ARBA00023163"/>
    </source>
</evidence>
<dbReference type="SMART" id="SM00448">
    <property type="entry name" value="REC"/>
    <property type="match status" value="1"/>
</dbReference>
<dbReference type="GO" id="GO:0003700">
    <property type="term" value="F:DNA-binding transcription factor activity"/>
    <property type="evidence" value="ECO:0007669"/>
    <property type="project" value="InterPro"/>
</dbReference>
<evidence type="ECO:0000256" key="3">
    <source>
        <dbReference type="ARBA" id="ARBA00022553"/>
    </source>
</evidence>
<reference evidence="11 12" key="1">
    <citation type="submission" date="2020-07" db="EMBL/GenBank/DDBJ databases">
        <authorList>
            <person name="Feng H."/>
        </authorList>
    </citation>
    <scope>NUCLEOTIDE SEQUENCE [LARGE SCALE GENOMIC DNA]</scope>
    <source>
        <strain evidence="12">s-10</strain>
    </source>
</reference>
<keyword evidence="3 8" id="KW-0597">Phosphoprotein</keyword>
<gene>
    <name evidence="11" type="ORF">H1191_05615</name>
</gene>
<evidence type="ECO:0000259" key="10">
    <source>
        <dbReference type="PROSITE" id="PS50110"/>
    </source>
</evidence>
<proteinExistence type="predicted"/>
<dbReference type="Proteomes" id="UP000535491">
    <property type="component" value="Unassembled WGS sequence"/>
</dbReference>
<dbReference type="CDD" id="cd17536">
    <property type="entry name" value="REC_YesN-like"/>
    <property type="match status" value="1"/>
</dbReference>
<dbReference type="Gene3D" id="1.10.10.60">
    <property type="entry name" value="Homeodomain-like"/>
    <property type="match status" value="2"/>
</dbReference>
<dbReference type="PANTHER" id="PTHR42713:SF3">
    <property type="entry name" value="TRANSCRIPTIONAL REGULATORY PROTEIN HPTR"/>
    <property type="match status" value="1"/>
</dbReference>
<evidence type="ECO:0000313" key="11">
    <source>
        <dbReference type="EMBL" id="MBA4493780.1"/>
    </source>
</evidence>
<dbReference type="InterPro" id="IPR001789">
    <property type="entry name" value="Sig_transdc_resp-reg_receiver"/>
</dbReference>
<evidence type="ECO:0000313" key="12">
    <source>
        <dbReference type="Proteomes" id="UP000535491"/>
    </source>
</evidence>
<feature type="modified residue" description="4-aspartylphosphate" evidence="8">
    <location>
        <position position="55"/>
    </location>
</feature>
<feature type="domain" description="Response regulatory" evidence="10">
    <location>
        <begin position="3"/>
        <end position="120"/>
    </location>
</feature>
<dbReference type="PANTHER" id="PTHR42713">
    <property type="entry name" value="HISTIDINE KINASE-RELATED"/>
    <property type="match status" value="1"/>
</dbReference>
<keyword evidence="2" id="KW-0963">Cytoplasm</keyword>
<comment type="caution">
    <text evidence="11">The sequence shown here is derived from an EMBL/GenBank/DDBJ whole genome shotgun (WGS) entry which is preliminary data.</text>
</comment>
<dbReference type="Gene3D" id="3.40.50.2300">
    <property type="match status" value="1"/>
</dbReference>
<evidence type="ECO:0000256" key="5">
    <source>
        <dbReference type="ARBA" id="ARBA00023015"/>
    </source>
</evidence>
<accession>A0A7W1WPQ2</accession>
<dbReference type="InterPro" id="IPR011006">
    <property type="entry name" value="CheY-like_superfamily"/>
</dbReference>
<evidence type="ECO:0000256" key="4">
    <source>
        <dbReference type="ARBA" id="ARBA00023012"/>
    </source>
</evidence>
<dbReference type="SMART" id="SM00342">
    <property type="entry name" value="HTH_ARAC"/>
    <property type="match status" value="1"/>
</dbReference>
<dbReference type="GO" id="GO:0000160">
    <property type="term" value="P:phosphorelay signal transduction system"/>
    <property type="evidence" value="ECO:0007669"/>
    <property type="project" value="UniProtKB-KW"/>
</dbReference>